<dbReference type="Proteomes" id="UP000199226">
    <property type="component" value="Unassembled WGS sequence"/>
</dbReference>
<dbReference type="InterPro" id="IPR002068">
    <property type="entry name" value="A-crystallin/Hsp20_dom"/>
</dbReference>
<proteinExistence type="inferred from homology"/>
<comment type="similarity">
    <text evidence="1 2">Belongs to the small heat shock protein (HSP20) family.</text>
</comment>
<accession>A0A1G9QNX5</accession>
<keyword evidence="5" id="KW-1185">Reference proteome</keyword>
<dbReference type="RefSeq" id="WP_090702122.1">
    <property type="nucleotide sequence ID" value="NZ_FNHH01000006.1"/>
</dbReference>
<evidence type="ECO:0000256" key="2">
    <source>
        <dbReference type="RuleBase" id="RU003616"/>
    </source>
</evidence>
<dbReference type="CDD" id="cd06464">
    <property type="entry name" value="ACD_sHsps-like"/>
    <property type="match status" value="1"/>
</dbReference>
<gene>
    <name evidence="4" type="ORF">SAMN05421813_106135</name>
</gene>
<dbReference type="InterPro" id="IPR031107">
    <property type="entry name" value="Small_HSP"/>
</dbReference>
<sequence>MKTDTLARMAGGMPYVFDDLLKPWNDWFDGRELWNRAASLPPVNIVEQEDKFLVSLAAPGMKRDDFKIDLSGNMLTISSETEETKEEKEKTFTRQEYNYTGFNRSFSLPEGINTEKIEAKYEDGILKITLPRTEESKMKLGKNIPIQ</sequence>
<evidence type="ECO:0000256" key="1">
    <source>
        <dbReference type="PROSITE-ProRule" id="PRU00285"/>
    </source>
</evidence>
<dbReference type="Pfam" id="PF00011">
    <property type="entry name" value="HSP20"/>
    <property type="match status" value="1"/>
</dbReference>
<dbReference type="PROSITE" id="PS01031">
    <property type="entry name" value="SHSP"/>
    <property type="match status" value="1"/>
</dbReference>
<dbReference type="OrthoDB" id="9814487at2"/>
<evidence type="ECO:0000313" key="5">
    <source>
        <dbReference type="Proteomes" id="UP000199226"/>
    </source>
</evidence>
<dbReference type="Gene3D" id="2.60.40.790">
    <property type="match status" value="1"/>
</dbReference>
<dbReference type="STRING" id="990371.SAMN05421813_106135"/>
<dbReference type="SUPFAM" id="SSF49764">
    <property type="entry name" value="HSP20-like chaperones"/>
    <property type="match status" value="1"/>
</dbReference>
<evidence type="ECO:0000313" key="4">
    <source>
        <dbReference type="EMBL" id="SDM12714.1"/>
    </source>
</evidence>
<reference evidence="5" key="1">
    <citation type="submission" date="2016-10" db="EMBL/GenBank/DDBJ databases">
        <authorList>
            <person name="Varghese N."/>
            <person name="Submissions S."/>
        </authorList>
    </citation>
    <scope>NUCLEOTIDE SEQUENCE [LARGE SCALE GENOMIC DNA]</scope>
    <source>
        <strain evidence="5">DSM 24536</strain>
    </source>
</reference>
<dbReference type="EMBL" id="FNHH01000006">
    <property type="protein sequence ID" value="SDM12714.1"/>
    <property type="molecule type" value="Genomic_DNA"/>
</dbReference>
<feature type="domain" description="SHSP" evidence="3">
    <location>
        <begin position="34"/>
        <end position="147"/>
    </location>
</feature>
<evidence type="ECO:0000259" key="3">
    <source>
        <dbReference type="PROSITE" id="PS01031"/>
    </source>
</evidence>
<dbReference type="InterPro" id="IPR008978">
    <property type="entry name" value="HSP20-like_chaperone"/>
</dbReference>
<organism evidence="4 5">
    <name type="scientific">Daejeonella rubra</name>
    <dbReference type="NCBI Taxonomy" id="990371"/>
    <lineage>
        <taxon>Bacteria</taxon>
        <taxon>Pseudomonadati</taxon>
        <taxon>Bacteroidota</taxon>
        <taxon>Sphingobacteriia</taxon>
        <taxon>Sphingobacteriales</taxon>
        <taxon>Sphingobacteriaceae</taxon>
        <taxon>Daejeonella</taxon>
    </lineage>
</organism>
<dbReference type="AlphaFoldDB" id="A0A1G9QNX5"/>
<dbReference type="PANTHER" id="PTHR11527">
    <property type="entry name" value="HEAT-SHOCK PROTEIN 20 FAMILY MEMBER"/>
    <property type="match status" value="1"/>
</dbReference>
<name>A0A1G9QNX5_9SPHI</name>
<protein>
    <submittedName>
        <fullName evidence="4">HSP20 family protein</fullName>
    </submittedName>
</protein>